<accession>A0A0F3ILR1</accession>
<organism evidence="1 2">
    <name type="scientific">Methylocucumis oryzae</name>
    <dbReference type="NCBI Taxonomy" id="1632867"/>
    <lineage>
        <taxon>Bacteria</taxon>
        <taxon>Pseudomonadati</taxon>
        <taxon>Pseudomonadota</taxon>
        <taxon>Gammaproteobacteria</taxon>
        <taxon>Methylococcales</taxon>
        <taxon>Methylococcaceae</taxon>
        <taxon>Methylocucumis</taxon>
    </lineage>
</organism>
<protein>
    <submittedName>
        <fullName evidence="1">Uncharacterized protein</fullName>
    </submittedName>
</protein>
<proteinExistence type="predicted"/>
<gene>
    <name evidence="1" type="ORF">VZ94_02835</name>
</gene>
<dbReference type="AlphaFoldDB" id="A0A0F3ILR1"/>
<dbReference type="EMBL" id="LAJX01000021">
    <property type="protein sequence ID" value="KJV07690.1"/>
    <property type="molecule type" value="Genomic_DNA"/>
</dbReference>
<reference evidence="2" key="1">
    <citation type="submission" date="2015-03" db="EMBL/GenBank/DDBJ databases">
        <title>Draft genome sequence of a novel methanotroph (Sn10-6) isolated from flooded ricefield rhizosphere in India.</title>
        <authorList>
            <person name="Pandit P.S."/>
            <person name="Pore S.D."/>
            <person name="Arora P."/>
            <person name="Kapse N.G."/>
            <person name="Dhakephalkar P.K."/>
            <person name="Rahalkar M.C."/>
        </authorList>
    </citation>
    <scope>NUCLEOTIDE SEQUENCE [LARGE SCALE GENOMIC DNA]</scope>
    <source>
        <strain evidence="2">Sn10-6</strain>
    </source>
</reference>
<comment type="caution">
    <text evidence="1">The sequence shown here is derived from an EMBL/GenBank/DDBJ whole genome shotgun (WGS) entry which is preliminary data.</text>
</comment>
<evidence type="ECO:0000313" key="1">
    <source>
        <dbReference type="EMBL" id="KJV07690.1"/>
    </source>
</evidence>
<dbReference type="Proteomes" id="UP000033684">
    <property type="component" value="Unassembled WGS sequence"/>
</dbReference>
<name>A0A0F3ILR1_9GAMM</name>
<keyword evidence="2" id="KW-1185">Reference proteome</keyword>
<sequence>MLLSMGSVYTLNAAPLVGEAALQSLQQTVIKNHPELTQQVNKNQNKPHLFANAFRYNSPYKEGRVIVRLKAGVSPQTFIYGMGIASVSKSKSFRLNESIKKSGCNSLSPYRCLRIFNTHDKRTY</sequence>
<evidence type="ECO:0000313" key="2">
    <source>
        <dbReference type="Proteomes" id="UP000033684"/>
    </source>
</evidence>
<reference evidence="1 2" key="2">
    <citation type="journal article" date="2016" name="Microb. Ecol.">
        <title>Genome Characteristics of a Novel Type I Methanotroph (Sn10-6) Isolated from a Flooded Indian Rice Field.</title>
        <authorList>
            <person name="Rahalkar M.C."/>
            <person name="Pandit P.S."/>
            <person name="Dhakephalkar P.K."/>
            <person name="Pore S."/>
            <person name="Arora P."/>
            <person name="Kapse N."/>
        </authorList>
    </citation>
    <scope>NUCLEOTIDE SEQUENCE [LARGE SCALE GENOMIC DNA]</scope>
    <source>
        <strain evidence="1 2">Sn10-6</strain>
    </source>
</reference>